<organism evidence="2 3">
    <name type="scientific">Nocardia jiangxiensis</name>
    <dbReference type="NCBI Taxonomy" id="282685"/>
    <lineage>
        <taxon>Bacteria</taxon>
        <taxon>Bacillati</taxon>
        <taxon>Actinomycetota</taxon>
        <taxon>Actinomycetes</taxon>
        <taxon>Mycobacteriales</taxon>
        <taxon>Nocardiaceae</taxon>
        <taxon>Nocardia</taxon>
    </lineage>
</organism>
<comment type="caution">
    <text evidence="2">The sequence shown here is derived from an EMBL/GenBank/DDBJ whole genome shotgun (WGS) entry which is preliminary data.</text>
</comment>
<evidence type="ECO:0000313" key="2">
    <source>
        <dbReference type="EMBL" id="MFF3569288.1"/>
    </source>
</evidence>
<dbReference type="PANTHER" id="PTHR42870:SF1">
    <property type="entry name" value="NON-SPECIFIC LIPID-TRANSFER PROTEIN-LIKE 2"/>
    <property type="match status" value="1"/>
</dbReference>
<keyword evidence="3" id="KW-1185">Reference proteome</keyword>
<dbReference type="PANTHER" id="PTHR42870">
    <property type="entry name" value="ACETYL-COA C-ACETYLTRANSFERASE"/>
    <property type="match status" value="1"/>
</dbReference>
<dbReference type="EC" id="2.3.1.-" evidence="2"/>
<dbReference type="Proteomes" id="UP001601992">
    <property type="component" value="Unassembled WGS sequence"/>
</dbReference>
<dbReference type="PIRSF" id="PIRSF000429">
    <property type="entry name" value="Ac-CoA_Ac_transf"/>
    <property type="match status" value="1"/>
</dbReference>
<dbReference type="CDD" id="cd00829">
    <property type="entry name" value="SCP-x_thiolase"/>
    <property type="match status" value="1"/>
</dbReference>
<dbReference type="InterPro" id="IPR016039">
    <property type="entry name" value="Thiolase-like"/>
</dbReference>
<dbReference type="RefSeq" id="WP_387404081.1">
    <property type="nucleotide sequence ID" value="NZ_JBIAQY010000004.1"/>
</dbReference>
<protein>
    <submittedName>
        <fullName evidence="2">Thiolase family protein</fullName>
        <ecNumber evidence="2">2.3.1.-</ecNumber>
    </submittedName>
</protein>
<keyword evidence="2" id="KW-0012">Acyltransferase</keyword>
<feature type="domain" description="Thiolase C-terminal" evidence="1">
    <location>
        <begin position="246"/>
        <end position="362"/>
    </location>
</feature>
<reference evidence="2 3" key="1">
    <citation type="submission" date="2024-10" db="EMBL/GenBank/DDBJ databases">
        <title>The Natural Products Discovery Center: Release of the First 8490 Sequenced Strains for Exploring Actinobacteria Biosynthetic Diversity.</title>
        <authorList>
            <person name="Kalkreuter E."/>
            <person name="Kautsar S.A."/>
            <person name="Yang D."/>
            <person name="Bader C.D."/>
            <person name="Teijaro C.N."/>
            <person name="Fluegel L."/>
            <person name="Davis C.M."/>
            <person name="Simpson J.R."/>
            <person name="Lauterbach L."/>
            <person name="Steele A.D."/>
            <person name="Gui C."/>
            <person name="Meng S."/>
            <person name="Li G."/>
            <person name="Viehrig K."/>
            <person name="Ye F."/>
            <person name="Su P."/>
            <person name="Kiefer A.F."/>
            <person name="Nichols A."/>
            <person name="Cepeda A.J."/>
            <person name="Yan W."/>
            <person name="Fan B."/>
            <person name="Jiang Y."/>
            <person name="Adhikari A."/>
            <person name="Zheng C.-J."/>
            <person name="Schuster L."/>
            <person name="Cowan T.M."/>
            <person name="Smanski M.J."/>
            <person name="Chevrette M.G."/>
            <person name="De Carvalho L.P.S."/>
            <person name="Shen B."/>
        </authorList>
    </citation>
    <scope>NUCLEOTIDE SEQUENCE [LARGE SCALE GENOMIC DNA]</scope>
    <source>
        <strain evidence="2 3">NPDC002593</strain>
    </source>
</reference>
<keyword evidence="2" id="KW-0808">Transferase</keyword>
<proteinExistence type="predicted"/>
<gene>
    <name evidence="2" type="ORF">ACFYXQ_16075</name>
</gene>
<evidence type="ECO:0000313" key="3">
    <source>
        <dbReference type="Proteomes" id="UP001601992"/>
    </source>
</evidence>
<dbReference type="SUPFAM" id="SSF53901">
    <property type="entry name" value="Thiolase-like"/>
    <property type="match status" value="2"/>
</dbReference>
<dbReference type="GO" id="GO:0016746">
    <property type="term" value="F:acyltransferase activity"/>
    <property type="evidence" value="ECO:0007669"/>
    <property type="project" value="UniProtKB-KW"/>
</dbReference>
<dbReference type="Gene3D" id="3.40.47.10">
    <property type="match status" value="1"/>
</dbReference>
<accession>A0ABW6S122</accession>
<sequence length="380" mass="40404">MTHAVIAGAGEIPATRRPGADVTTRELLIAASRAAVADAGLTHRDIDGLGVASFLLAPDQAVDLSWQMGLRTTWLAEDILSLALLRHAVRAIEAGDASAIVLVGGDKMTGRGFTAMMEQRYSSVWRDQLAPLPIGGPNSLFALLTQAHMDRYGLTRESYGRLAVSQRAWAARNPRALYRAPLSIYEYLAAPLVADPLSIYDCPPLAAGAMAIVVADRKLVKRRRGACRIAVRSIAASYNADLHDGDGLTTGISAVAPRLWEQSGVAPTEVDHFEVYDDYPVMVLAQLQDLGLFTDPAAFVAAQPGDRPWDRINTSGGLLSGGQCGAGGTMKGVVEAVRQLRGSRGPGQLDNPRFSVVTNYGLVPYRYGAGAVGAVLEGDR</sequence>
<dbReference type="InterPro" id="IPR055140">
    <property type="entry name" value="Thiolase_C_2"/>
</dbReference>
<dbReference type="InterPro" id="IPR002155">
    <property type="entry name" value="Thiolase"/>
</dbReference>
<name>A0ABW6S122_9NOCA</name>
<evidence type="ECO:0000259" key="1">
    <source>
        <dbReference type="Pfam" id="PF22691"/>
    </source>
</evidence>
<dbReference type="EMBL" id="JBIAQY010000004">
    <property type="protein sequence ID" value="MFF3569288.1"/>
    <property type="molecule type" value="Genomic_DNA"/>
</dbReference>
<dbReference type="Pfam" id="PF22691">
    <property type="entry name" value="Thiolase_C_1"/>
    <property type="match status" value="1"/>
</dbReference>